<name>A0A3M2LBV7_9NOCA</name>
<proteinExistence type="predicted"/>
<evidence type="ECO:0000313" key="3">
    <source>
        <dbReference type="Proteomes" id="UP000279275"/>
    </source>
</evidence>
<accession>A0A3M2LBV7</accession>
<gene>
    <name evidence="2" type="ORF">EBN03_09900</name>
</gene>
<organism evidence="2 3">
    <name type="scientific">Nocardia stercoris</name>
    <dbReference type="NCBI Taxonomy" id="2483361"/>
    <lineage>
        <taxon>Bacteria</taxon>
        <taxon>Bacillati</taxon>
        <taxon>Actinomycetota</taxon>
        <taxon>Actinomycetes</taxon>
        <taxon>Mycobacteriales</taxon>
        <taxon>Nocardiaceae</taxon>
        <taxon>Nocardia</taxon>
    </lineage>
</organism>
<evidence type="ECO:0000313" key="2">
    <source>
        <dbReference type="EMBL" id="RMI33445.1"/>
    </source>
</evidence>
<comment type="caution">
    <text evidence="2">The sequence shown here is derived from an EMBL/GenBank/DDBJ whole genome shotgun (WGS) entry which is preliminary data.</text>
</comment>
<sequence length="232" mass="22756">MRISSKAAANIASTALFVSAAAVTLGATTADAATTCNQSSTATKNDISTWGVTHTYAKSVQSASIGVGTTAEYTIVVGTTGIGNPYVNQIIDYPPAGFGAPTKATVTAYHLGGGQVTEAVTPTVSGSGWAVNSTGWFVNSGNPVTLTIDYTVPMSTVASDVTSGGISVGGTVGVGTSLPGLTACFGARIDNPGEAITGSANAGGFGSGTNGLSSTGSVSDQIIQIIKTSMSG</sequence>
<dbReference type="EMBL" id="RFFH01000003">
    <property type="protein sequence ID" value="RMI33445.1"/>
    <property type="molecule type" value="Genomic_DNA"/>
</dbReference>
<keyword evidence="1" id="KW-0732">Signal</keyword>
<dbReference type="OrthoDB" id="4548707at2"/>
<evidence type="ECO:0008006" key="4">
    <source>
        <dbReference type="Google" id="ProtNLM"/>
    </source>
</evidence>
<keyword evidence="3" id="KW-1185">Reference proteome</keyword>
<dbReference type="Proteomes" id="UP000279275">
    <property type="component" value="Unassembled WGS sequence"/>
</dbReference>
<reference evidence="2 3" key="1">
    <citation type="submission" date="2018-10" db="EMBL/GenBank/DDBJ databases">
        <title>Isolation from cow dung.</title>
        <authorList>
            <person name="Ling L."/>
        </authorList>
    </citation>
    <scope>NUCLEOTIDE SEQUENCE [LARGE SCALE GENOMIC DNA]</scope>
    <source>
        <strain evidence="2 3">NEAU-LL90</strain>
    </source>
</reference>
<dbReference type="RefSeq" id="WP_122187642.1">
    <property type="nucleotide sequence ID" value="NZ_RFFH01000003.1"/>
</dbReference>
<dbReference type="AlphaFoldDB" id="A0A3M2LBV7"/>
<protein>
    <recommendedName>
        <fullName evidence="4">DUF11 domain-containing protein</fullName>
    </recommendedName>
</protein>
<evidence type="ECO:0000256" key="1">
    <source>
        <dbReference type="SAM" id="SignalP"/>
    </source>
</evidence>
<feature type="chain" id="PRO_5018166790" description="DUF11 domain-containing protein" evidence="1">
    <location>
        <begin position="33"/>
        <end position="232"/>
    </location>
</feature>
<feature type="signal peptide" evidence="1">
    <location>
        <begin position="1"/>
        <end position="32"/>
    </location>
</feature>